<organism evidence="3 4">
    <name type="scientific">Lacicoccus qingdaonensis</name>
    <dbReference type="NCBI Taxonomy" id="576118"/>
    <lineage>
        <taxon>Bacteria</taxon>
        <taxon>Bacillati</taxon>
        <taxon>Bacillota</taxon>
        <taxon>Bacilli</taxon>
        <taxon>Bacillales</taxon>
        <taxon>Salinicoccaceae</taxon>
        <taxon>Lacicoccus</taxon>
    </lineage>
</organism>
<dbReference type="RefSeq" id="WP_176754096.1">
    <property type="nucleotide sequence ID" value="NZ_FNFY01000012.1"/>
</dbReference>
<evidence type="ECO:0000313" key="4">
    <source>
        <dbReference type="Proteomes" id="UP000199008"/>
    </source>
</evidence>
<evidence type="ECO:0000313" key="3">
    <source>
        <dbReference type="EMBL" id="SDK87128.1"/>
    </source>
</evidence>
<dbReference type="PANTHER" id="PTHR30137:SF20">
    <property type="entry name" value="N-ACETYL-S-ALKYLCYSTEINE MONOOXYGENASE"/>
    <property type="match status" value="1"/>
</dbReference>
<dbReference type="NCBIfam" id="TIGR03558">
    <property type="entry name" value="oxido_grp_1"/>
    <property type="match status" value="1"/>
</dbReference>
<dbReference type="InterPro" id="IPR019949">
    <property type="entry name" value="CmoO-like"/>
</dbReference>
<proteinExistence type="predicted"/>
<dbReference type="AlphaFoldDB" id="A0A1G9FFH4"/>
<dbReference type="GO" id="GO:0005829">
    <property type="term" value="C:cytosol"/>
    <property type="evidence" value="ECO:0007669"/>
    <property type="project" value="TreeGrafter"/>
</dbReference>
<dbReference type="InterPro" id="IPR050766">
    <property type="entry name" value="Bact_Lucif_Oxidored"/>
</dbReference>
<dbReference type="Gene3D" id="3.20.20.30">
    <property type="entry name" value="Luciferase-like domain"/>
    <property type="match status" value="1"/>
</dbReference>
<sequence>MEFSLLNQSPILKNHTVKESLQNTINFAVKAERLGYKRFFVSEHHNLKTLIGTAPEVLVSHLAAHTSKMHIGAGGIMLSHHNPFHVAEQFQLINHLADGRIDLGIGKAPGGTPDATKALQHELKDDIAPFNDRFVQLKKYLHGKHSNADELKISPDTDNPPDLFLLGGSVSSALFAAEENVNYMFAHFINNDVELLKEVAKNYKNNARKGKFIVALSVLVIEGEDSKAAMIKENEYYQLLYKDGRKYRVITEEQAETFVKNSDEEIEVVKKQPDIIMGSPDEVLEQLTELNKDNYIDEFMFHLPTTDPEIREQTLEALAPVNTIHNSEKAGIV</sequence>
<evidence type="ECO:0000259" key="2">
    <source>
        <dbReference type="Pfam" id="PF00296"/>
    </source>
</evidence>
<feature type="domain" description="Luciferase-like" evidence="2">
    <location>
        <begin position="1"/>
        <end position="290"/>
    </location>
</feature>
<reference evidence="4" key="1">
    <citation type="submission" date="2016-10" db="EMBL/GenBank/DDBJ databases">
        <authorList>
            <person name="Varghese N."/>
            <person name="Submissions S."/>
        </authorList>
    </citation>
    <scope>NUCLEOTIDE SEQUENCE [LARGE SCALE GENOMIC DNA]</scope>
    <source>
        <strain evidence="4">CGMCC 1.8895</strain>
    </source>
</reference>
<dbReference type="PANTHER" id="PTHR30137">
    <property type="entry name" value="LUCIFERASE-LIKE MONOOXYGENASE"/>
    <property type="match status" value="1"/>
</dbReference>
<accession>A0A1G9FFH4</accession>
<dbReference type="STRING" id="576118.SAMN05216216_11215"/>
<gene>
    <name evidence="3" type="ORF">SAMN05216216_11215</name>
</gene>
<dbReference type="EMBL" id="FNFY01000012">
    <property type="protein sequence ID" value="SDK87128.1"/>
    <property type="molecule type" value="Genomic_DNA"/>
</dbReference>
<dbReference type="InterPro" id="IPR036661">
    <property type="entry name" value="Luciferase-like_sf"/>
</dbReference>
<dbReference type="Proteomes" id="UP000199008">
    <property type="component" value="Unassembled WGS sequence"/>
</dbReference>
<keyword evidence="4" id="KW-1185">Reference proteome</keyword>
<dbReference type="GO" id="GO:0016705">
    <property type="term" value="F:oxidoreductase activity, acting on paired donors, with incorporation or reduction of molecular oxygen"/>
    <property type="evidence" value="ECO:0007669"/>
    <property type="project" value="InterPro"/>
</dbReference>
<comment type="similarity">
    <text evidence="1">To bacterial alkanal monooxygenase alpha and beta chains.</text>
</comment>
<protein>
    <submittedName>
        <fullName evidence="3">Luciferase family oxidoreductase, group 1</fullName>
    </submittedName>
</protein>
<name>A0A1G9FFH4_9BACL</name>
<dbReference type="SUPFAM" id="SSF51679">
    <property type="entry name" value="Bacterial luciferase-like"/>
    <property type="match status" value="1"/>
</dbReference>
<evidence type="ECO:0000256" key="1">
    <source>
        <dbReference type="ARBA" id="ARBA00007789"/>
    </source>
</evidence>
<dbReference type="InterPro" id="IPR011251">
    <property type="entry name" value="Luciferase-like_dom"/>
</dbReference>
<dbReference type="Pfam" id="PF00296">
    <property type="entry name" value="Bac_luciferase"/>
    <property type="match status" value="1"/>
</dbReference>